<gene>
    <name evidence="3" type="ORF">GGI19_003383</name>
</gene>
<keyword evidence="4" id="KW-1185">Reference proteome</keyword>
<evidence type="ECO:0008006" key="5">
    <source>
        <dbReference type="Google" id="ProtNLM"/>
    </source>
</evidence>
<feature type="region of interest" description="Disordered" evidence="1">
    <location>
        <begin position="1"/>
        <end position="65"/>
    </location>
</feature>
<dbReference type="EMBL" id="JANBUH010000221">
    <property type="protein sequence ID" value="KAJ2753082.1"/>
    <property type="molecule type" value="Genomic_DNA"/>
</dbReference>
<feature type="compositionally biased region" description="Low complexity" evidence="1">
    <location>
        <begin position="40"/>
        <end position="57"/>
    </location>
</feature>
<dbReference type="PANTHER" id="PTHR35519">
    <property type="entry name" value="MEMBRANE PROTEINS"/>
    <property type="match status" value="1"/>
</dbReference>
<dbReference type="InterPro" id="IPR025187">
    <property type="entry name" value="DUF4112"/>
</dbReference>
<evidence type="ECO:0000313" key="4">
    <source>
        <dbReference type="Proteomes" id="UP001140011"/>
    </source>
</evidence>
<keyword evidence="2" id="KW-0472">Membrane</keyword>
<dbReference type="OrthoDB" id="2103474at2759"/>
<sequence length="235" mass="26172">MPSHRIATPAHSSVHSVPSSTHQARPAHSTYQTHQARPAHPTYQTHHQVHQVHPAATSKQGKGDVGLKKIRDPRLLQQAEVDKRLKALHRRARWLDSRFSCFCGMLRFGVESLIGLIPIIGDFAGVFLAVTYMNTIRRRFDVPPSIVSQMTINIAIDFCVGLVPILGDLVDTLFKANMRNYALVENYVLQQRKAAQDLEVGGGECVQEPRPGYFPDLPLRLNAKAAAKTAVMGRR</sequence>
<accession>A0A9W8GTU4</accession>
<dbReference type="Pfam" id="PF13430">
    <property type="entry name" value="DUF4112"/>
    <property type="match status" value="1"/>
</dbReference>
<keyword evidence="2" id="KW-1133">Transmembrane helix</keyword>
<protein>
    <recommendedName>
        <fullName evidence="5">PH domain-containing protein</fullName>
    </recommendedName>
</protein>
<organism evidence="3 4">
    <name type="scientific">Coemansia pectinata</name>
    <dbReference type="NCBI Taxonomy" id="1052879"/>
    <lineage>
        <taxon>Eukaryota</taxon>
        <taxon>Fungi</taxon>
        <taxon>Fungi incertae sedis</taxon>
        <taxon>Zoopagomycota</taxon>
        <taxon>Kickxellomycotina</taxon>
        <taxon>Kickxellomycetes</taxon>
        <taxon>Kickxellales</taxon>
        <taxon>Kickxellaceae</taxon>
        <taxon>Coemansia</taxon>
    </lineage>
</organism>
<dbReference type="AlphaFoldDB" id="A0A9W8GTU4"/>
<comment type="caution">
    <text evidence="3">The sequence shown here is derived from an EMBL/GenBank/DDBJ whole genome shotgun (WGS) entry which is preliminary data.</text>
</comment>
<proteinExistence type="predicted"/>
<dbReference type="PANTHER" id="PTHR35519:SF2">
    <property type="entry name" value="PH DOMAIN PROTEIN"/>
    <property type="match status" value="1"/>
</dbReference>
<feature type="transmembrane region" description="Helical" evidence="2">
    <location>
        <begin position="108"/>
        <end position="130"/>
    </location>
</feature>
<evidence type="ECO:0000256" key="1">
    <source>
        <dbReference type="SAM" id="MobiDB-lite"/>
    </source>
</evidence>
<evidence type="ECO:0000256" key="2">
    <source>
        <dbReference type="SAM" id="Phobius"/>
    </source>
</evidence>
<feature type="compositionally biased region" description="Low complexity" evidence="1">
    <location>
        <begin position="8"/>
        <end position="21"/>
    </location>
</feature>
<dbReference type="Proteomes" id="UP001140011">
    <property type="component" value="Unassembled WGS sequence"/>
</dbReference>
<name>A0A9W8GTU4_9FUNG</name>
<reference evidence="3" key="1">
    <citation type="submission" date="2022-07" db="EMBL/GenBank/DDBJ databases">
        <title>Phylogenomic reconstructions and comparative analyses of Kickxellomycotina fungi.</title>
        <authorList>
            <person name="Reynolds N.K."/>
            <person name="Stajich J.E."/>
            <person name="Barry K."/>
            <person name="Grigoriev I.V."/>
            <person name="Crous P."/>
            <person name="Smith M.E."/>
        </authorList>
    </citation>
    <scope>NUCLEOTIDE SEQUENCE</scope>
    <source>
        <strain evidence="3">BCRC 34297</strain>
    </source>
</reference>
<evidence type="ECO:0000313" key="3">
    <source>
        <dbReference type="EMBL" id="KAJ2753082.1"/>
    </source>
</evidence>
<keyword evidence="2" id="KW-0812">Transmembrane</keyword>